<evidence type="ECO:0000256" key="1">
    <source>
        <dbReference type="SAM" id="Phobius"/>
    </source>
</evidence>
<evidence type="ECO:0008006" key="4">
    <source>
        <dbReference type="Google" id="ProtNLM"/>
    </source>
</evidence>
<feature type="transmembrane region" description="Helical" evidence="1">
    <location>
        <begin position="294"/>
        <end position="314"/>
    </location>
</feature>
<dbReference type="AlphaFoldDB" id="A0A0G1TKU6"/>
<feature type="transmembrane region" description="Helical" evidence="1">
    <location>
        <begin position="64"/>
        <end position="83"/>
    </location>
</feature>
<organism evidence="2 3">
    <name type="scientific">Candidatus Amesbacteria bacterium GW2011_GWC2_47_8</name>
    <dbReference type="NCBI Taxonomy" id="1618367"/>
    <lineage>
        <taxon>Bacteria</taxon>
        <taxon>Candidatus Amesiibacteriota</taxon>
    </lineage>
</organism>
<sequence>MLAIAFIISRIIFANAGPVFFDSPEYLARLADPNLWHALTSGHLPLHAGYILLLWPIYHLSPSLVIPFQILLGLTGIYCFYKITNSKLAAIIVSLLPLLWISQVTIMMEAVYVPLFFISAYFLVRRRYLLFSIFYFLSTTTHPGVLLWLPWLIYIAPSRRSSILYSLISILVGTVSFIPKLGEHVQFSLLPTLRNILIPTLRNNTNLIVILSLIAAVQVLWIERAGGATPSGAEGKAAEHSQPQHRTATLILLWLGPTLITNQWWDSLFFGRHALIASFGLAYLTALLISNHKFLISITIAYLLLTSVPALSLLRGPIPYLEEAKFAATLPPDGIYVTSHFARPQLQGVYRGTTIFVNEPGWAAKLPATASALYISRLILFTTRLRVSIRRP</sequence>
<reference evidence="2 3" key="1">
    <citation type="journal article" date="2015" name="Nature">
        <title>rRNA introns, odd ribosomes, and small enigmatic genomes across a large radiation of phyla.</title>
        <authorList>
            <person name="Brown C.T."/>
            <person name="Hug L.A."/>
            <person name="Thomas B.C."/>
            <person name="Sharon I."/>
            <person name="Castelle C.J."/>
            <person name="Singh A."/>
            <person name="Wilkins M.J."/>
            <person name="Williams K.H."/>
            <person name="Banfield J.F."/>
        </authorList>
    </citation>
    <scope>NUCLEOTIDE SEQUENCE [LARGE SCALE GENOMIC DNA]</scope>
</reference>
<feature type="transmembrane region" description="Helical" evidence="1">
    <location>
        <begin position="203"/>
        <end position="222"/>
    </location>
</feature>
<feature type="transmembrane region" description="Helical" evidence="1">
    <location>
        <begin position="163"/>
        <end position="182"/>
    </location>
</feature>
<feature type="transmembrane region" description="Helical" evidence="1">
    <location>
        <begin position="129"/>
        <end position="151"/>
    </location>
</feature>
<comment type="caution">
    <text evidence="2">The sequence shown here is derived from an EMBL/GenBank/DDBJ whole genome shotgun (WGS) entry which is preliminary data.</text>
</comment>
<gene>
    <name evidence="2" type="ORF">UY11_C0049G0003</name>
</gene>
<keyword evidence="1" id="KW-1133">Transmembrane helix</keyword>
<keyword evidence="1" id="KW-0812">Transmembrane</keyword>
<feature type="transmembrane region" description="Helical" evidence="1">
    <location>
        <begin position="89"/>
        <end position="117"/>
    </location>
</feature>
<protein>
    <recommendedName>
        <fullName evidence="4">Glycosyltransferase RgtA/B/C/D-like domain-containing protein</fullName>
    </recommendedName>
</protein>
<accession>A0A0G1TKU6</accession>
<dbReference type="PATRIC" id="fig|1618367.3.peg.822"/>
<name>A0A0G1TKU6_9BACT</name>
<evidence type="ECO:0000313" key="2">
    <source>
        <dbReference type="EMBL" id="KKU82394.1"/>
    </source>
</evidence>
<feature type="transmembrane region" description="Helical" evidence="1">
    <location>
        <begin position="269"/>
        <end position="289"/>
    </location>
</feature>
<dbReference type="Proteomes" id="UP000034265">
    <property type="component" value="Unassembled WGS sequence"/>
</dbReference>
<evidence type="ECO:0000313" key="3">
    <source>
        <dbReference type="Proteomes" id="UP000034265"/>
    </source>
</evidence>
<proteinExistence type="predicted"/>
<keyword evidence="1" id="KW-0472">Membrane</keyword>
<dbReference type="EMBL" id="LCOT01000049">
    <property type="protein sequence ID" value="KKU82394.1"/>
    <property type="molecule type" value="Genomic_DNA"/>
</dbReference>
<feature type="transmembrane region" description="Helical" evidence="1">
    <location>
        <begin position="35"/>
        <end position="57"/>
    </location>
</feature>